<dbReference type="AlphaFoldDB" id="A0A8D5U7H7"/>
<sequence length="189" mass="21139">MDTLYIVLIGTLMGLSIAAPPGPINAMMAHESLESPLHGTSVGAGAMTADFIFFLLTFFFKSLIPSKYLFIFYLVGGVYMLYLAYGVWKAKVMNVTVKGSYIKGLTTAIVNPYQIGWWLTFGISMLDQFSVYIAPGFFLGILIWIFLFPAVISRFGKNYVLYVKLFSLIVLVFFGVYFLYQGALYAIKV</sequence>
<dbReference type="Pfam" id="PF01810">
    <property type="entry name" value="LysE"/>
    <property type="match status" value="1"/>
</dbReference>
<keyword evidence="4 6" id="KW-1133">Transmembrane helix</keyword>
<dbReference type="Proteomes" id="UP000825123">
    <property type="component" value="Chromosome"/>
</dbReference>
<keyword evidence="3 6" id="KW-0812">Transmembrane</keyword>
<comment type="subcellular location">
    <subcellularLocation>
        <location evidence="1">Cell membrane</location>
        <topology evidence="1">Multi-pass membrane protein</topology>
    </subcellularLocation>
</comment>
<evidence type="ECO:0000256" key="5">
    <source>
        <dbReference type="ARBA" id="ARBA00023136"/>
    </source>
</evidence>
<dbReference type="GeneID" id="66163786"/>
<feature type="transmembrane region" description="Helical" evidence="6">
    <location>
        <begin position="159"/>
        <end position="180"/>
    </location>
</feature>
<keyword evidence="8" id="KW-1185">Reference proteome</keyword>
<dbReference type="RefSeq" id="WP_221287421.1">
    <property type="nucleotide sequence ID" value="NZ_AP024597.1"/>
</dbReference>
<dbReference type="InterPro" id="IPR001123">
    <property type="entry name" value="LeuE-type"/>
</dbReference>
<proteinExistence type="predicted"/>
<dbReference type="GO" id="GO:0006865">
    <property type="term" value="P:amino acid transport"/>
    <property type="evidence" value="ECO:0007669"/>
    <property type="project" value="InterPro"/>
</dbReference>
<feature type="transmembrane region" description="Helical" evidence="6">
    <location>
        <begin position="68"/>
        <end position="88"/>
    </location>
</feature>
<evidence type="ECO:0000256" key="2">
    <source>
        <dbReference type="ARBA" id="ARBA00022475"/>
    </source>
</evidence>
<evidence type="ECO:0000256" key="6">
    <source>
        <dbReference type="SAM" id="Phobius"/>
    </source>
</evidence>
<organism evidence="7 8">
    <name type="scientific">Stygiolobus caldivivus</name>
    <dbReference type="NCBI Taxonomy" id="2824673"/>
    <lineage>
        <taxon>Archaea</taxon>
        <taxon>Thermoproteota</taxon>
        <taxon>Thermoprotei</taxon>
        <taxon>Sulfolobales</taxon>
        <taxon>Sulfolobaceae</taxon>
        <taxon>Stygiolobus</taxon>
    </lineage>
</organism>
<evidence type="ECO:0000256" key="3">
    <source>
        <dbReference type="ARBA" id="ARBA00022692"/>
    </source>
</evidence>
<feature type="transmembrane region" description="Helical" evidence="6">
    <location>
        <begin position="129"/>
        <end position="152"/>
    </location>
</feature>
<protein>
    <submittedName>
        <fullName evidence="7">Lysine transporter LysE</fullName>
    </submittedName>
</protein>
<name>A0A8D5U7H7_9CREN</name>
<feature type="transmembrane region" description="Helical" evidence="6">
    <location>
        <begin position="42"/>
        <end position="61"/>
    </location>
</feature>
<keyword evidence="5 6" id="KW-0472">Membrane</keyword>
<dbReference type="PANTHER" id="PTHR38825:SF2">
    <property type="entry name" value="LYSINE TRANSPORTER LYSE"/>
    <property type="match status" value="1"/>
</dbReference>
<evidence type="ECO:0000256" key="1">
    <source>
        <dbReference type="ARBA" id="ARBA00004651"/>
    </source>
</evidence>
<accession>A0A8D5U7H7</accession>
<evidence type="ECO:0000313" key="8">
    <source>
        <dbReference type="Proteomes" id="UP000825123"/>
    </source>
</evidence>
<dbReference type="KEGG" id="csty:KN1_20560"/>
<evidence type="ECO:0000256" key="4">
    <source>
        <dbReference type="ARBA" id="ARBA00022989"/>
    </source>
</evidence>
<dbReference type="EMBL" id="AP024597">
    <property type="protein sequence ID" value="BCU70759.1"/>
    <property type="molecule type" value="Genomic_DNA"/>
</dbReference>
<dbReference type="PANTHER" id="PTHR38825">
    <property type="entry name" value="LYSINE EXPORTER PROTEIN (LYSE/YGGA)"/>
    <property type="match status" value="1"/>
</dbReference>
<evidence type="ECO:0000313" key="7">
    <source>
        <dbReference type="EMBL" id="BCU70759.1"/>
    </source>
</evidence>
<dbReference type="GO" id="GO:0005886">
    <property type="term" value="C:plasma membrane"/>
    <property type="evidence" value="ECO:0007669"/>
    <property type="project" value="UniProtKB-SubCell"/>
</dbReference>
<gene>
    <name evidence="7" type="ORF">KN1_20560</name>
</gene>
<reference evidence="7 8" key="1">
    <citation type="submission" date="2021-04" db="EMBL/GenBank/DDBJ databases">
        <title>Complete genome sequence of Stygiolobus sp. KN-1.</title>
        <authorList>
            <person name="Nakamura K."/>
            <person name="Sakai H."/>
            <person name="Kurosawa N."/>
        </authorList>
    </citation>
    <scope>NUCLEOTIDE SEQUENCE [LARGE SCALE GENOMIC DNA]</scope>
    <source>
        <strain evidence="7 8">KN-1</strain>
    </source>
</reference>
<keyword evidence="2" id="KW-1003">Cell membrane</keyword>